<dbReference type="GO" id="GO:0005524">
    <property type="term" value="F:ATP binding"/>
    <property type="evidence" value="ECO:0007669"/>
    <property type="project" value="UniProtKB-KW"/>
</dbReference>
<dbReference type="PANTHER" id="PTHR43297">
    <property type="entry name" value="OLIGOPEPTIDE TRANSPORT ATP-BINDING PROTEIN APPD"/>
    <property type="match status" value="1"/>
</dbReference>
<dbReference type="FunFam" id="3.40.50.300:FF:000016">
    <property type="entry name" value="Oligopeptide ABC transporter ATP-binding component"/>
    <property type="match status" value="1"/>
</dbReference>
<name>A0A6J6JHN9_9ZZZZ</name>
<dbReference type="InterPro" id="IPR003439">
    <property type="entry name" value="ABC_transporter-like_ATP-bd"/>
</dbReference>
<evidence type="ECO:0000259" key="7">
    <source>
        <dbReference type="PROSITE" id="PS50893"/>
    </source>
</evidence>
<dbReference type="GO" id="GO:0016887">
    <property type="term" value="F:ATP hydrolysis activity"/>
    <property type="evidence" value="ECO:0007669"/>
    <property type="project" value="InterPro"/>
</dbReference>
<sequence length="336" mass="36292">MSLLKVENLDVSFVLSDSTVQAVNGVSFELERGRTLGFVGESGSGKSVTAQAIMGLVAGENVELTGSVWFDGNAIDYEDEKSLRSIRGQEIAMVFQDPLSSLHPFYKVGDQIAESYLVHHTGAKKAEALEEAVKVMTEVGIPSPKTRINDYPHQFSGGMRQRIMIAMALINRPKLLIADEPTTALDVTVQAQILQLLKRLQKENNMAIILITHDFGVVSEVCDDVIVMYAGKAVETASADEIFKSPEHPYTKGLLDSLVGNQDMDSELIPIPGTPPSAADLPSGCSFAPRCTWANKDGMPCDSKAPALVETSSHHSSACFLPASGRSKLLERKSAK</sequence>
<dbReference type="InterPro" id="IPR027417">
    <property type="entry name" value="P-loop_NTPase"/>
</dbReference>
<proteinExistence type="predicted"/>
<evidence type="ECO:0000256" key="3">
    <source>
        <dbReference type="ARBA" id="ARBA00022475"/>
    </source>
</evidence>
<dbReference type="PROSITE" id="PS50893">
    <property type="entry name" value="ABC_TRANSPORTER_2"/>
    <property type="match status" value="1"/>
</dbReference>
<evidence type="ECO:0000256" key="2">
    <source>
        <dbReference type="ARBA" id="ARBA00022448"/>
    </source>
</evidence>
<feature type="domain" description="ABC transporter" evidence="7">
    <location>
        <begin position="6"/>
        <end position="255"/>
    </location>
</feature>
<reference evidence="8" key="1">
    <citation type="submission" date="2020-05" db="EMBL/GenBank/DDBJ databases">
        <authorList>
            <person name="Chiriac C."/>
            <person name="Salcher M."/>
            <person name="Ghai R."/>
            <person name="Kavagutti S V."/>
        </authorList>
    </citation>
    <scope>NUCLEOTIDE SEQUENCE</scope>
</reference>
<dbReference type="InterPro" id="IPR003593">
    <property type="entry name" value="AAA+_ATPase"/>
</dbReference>
<comment type="subcellular location">
    <subcellularLocation>
        <location evidence="1">Cell membrane</location>
        <topology evidence="1">Peripheral membrane protein</topology>
    </subcellularLocation>
</comment>
<dbReference type="InterPro" id="IPR017871">
    <property type="entry name" value="ABC_transporter-like_CS"/>
</dbReference>
<keyword evidence="4" id="KW-0547">Nucleotide-binding</keyword>
<organism evidence="8">
    <name type="scientific">freshwater metagenome</name>
    <dbReference type="NCBI Taxonomy" id="449393"/>
    <lineage>
        <taxon>unclassified sequences</taxon>
        <taxon>metagenomes</taxon>
        <taxon>ecological metagenomes</taxon>
    </lineage>
</organism>
<dbReference type="EMBL" id="CAEZVM010000038">
    <property type="protein sequence ID" value="CAB4635449.1"/>
    <property type="molecule type" value="Genomic_DNA"/>
</dbReference>
<evidence type="ECO:0000313" key="8">
    <source>
        <dbReference type="EMBL" id="CAB4635449.1"/>
    </source>
</evidence>
<dbReference type="Gene3D" id="3.40.50.300">
    <property type="entry name" value="P-loop containing nucleotide triphosphate hydrolases"/>
    <property type="match status" value="1"/>
</dbReference>
<dbReference type="SUPFAM" id="SSF52540">
    <property type="entry name" value="P-loop containing nucleoside triphosphate hydrolases"/>
    <property type="match status" value="1"/>
</dbReference>
<dbReference type="PANTHER" id="PTHR43297:SF2">
    <property type="entry name" value="DIPEPTIDE TRANSPORT ATP-BINDING PROTEIN DPPD"/>
    <property type="match status" value="1"/>
</dbReference>
<dbReference type="SMART" id="SM00382">
    <property type="entry name" value="AAA"/>
    <property type="match status" value="1"/>
</dbReference>
<keyword evidence="5" id="KW-0067">ATP-binding</keyword>
<evidence type="ECO:0000256" key="1">
    <source>
        <dbReference type="ARBA" id="ARBA00004202"/>
    </source>
</evidence>
<dbReference type="Pfam" id="PF00005">
    <property type="entry name" value="ABC_tran"/>
    <property type="match status" value="1"/>
</dbReference>
<dbReference type="NCBIfam" id="TIGR01727">
    <property type="entry name" value="oligo_HPY"/>
    <property type="match status" value="1"/>
</dbReference>
<dbReference type="Pfam" id="PF08352">
    <property type="entry name" value="oligo_HPY"/>
    <property type="match status" value="1"/>
</dbReference>
<dbReference type="InterPro" id="IPR013563">
    <property type="entry name" value="Oligopep_ABC_C"/>
</dbReference>
<protein>
    <submittedName>
        <fullName evidence="8">Unannotated protein</fullName>
    </submittedName>
</protein>
<dbReference type="InterPro" id="IPR050388">
    <property type="entry name" value="ABC_Ni/Peptide_Import"/>
</dbReference>
<dbReference type="GO" id="GO:0005886">
    <property type="term" value="C:plasma membrane"/>
    <property type="evidence" value="ECO:0007669"/>
    <property type="project" value="UniProtKB-SubCell"/>
</dbReference>
<keyword evidence="3" id="KW-1003">Cell membrane</keyword>
<accession>A0A6J6JHN9</accession>
<dbReference type="AlphaFoldDB" id="A0A6J6JHN9"/>
<evidence type="ECO:0000256" key="4">
    <source>
        <dbReference type="ARBA" id="ARBA00022741"/>
    </source>
</evidence>
<evidence type="ECO:0000256" key="6">
    <source>
        <dbReference type="ARBA" id="ARBA00023136"/>
    </source>
</evidence>
<keyword evidence="2" id="KW-0813">Transport</keyword>
<dbReference type="PROSITE" id="PS00211">
    <property type="entry name" value="ABC_TRANSPORTER_1"/>
    <property type="match status" value="1"/>
</dbReference>
<dbReference type="GO" id="GO:0015833">
    <property type="term" value="P:peptide transport"/>
    <property type="evidence" value="ECO:0007669"/>
    <property type="project" value="InterPro"/>
</dbReference>
<keyword evidence="6" id="KW-0472">Membrane</keyword>
<evidence type="ECO:0000256" key="5">
    <source>
        <dbReference type="ARBA" id="ARBA00022840"/>
    </source>
</evidence>
<dbReference type="CDD" id="cd03257">
    <property type="entry name" value="ABC_NikE_OppD_transporters"/>
    <property type="match status" value="1"/>
</dbReference>
<gene>
    <name evidence="8" type="ORF">UFOPK2032_00910</name>
</gene>